<gene>
    <name evidence="5" type="ORF">FCM35_KLT07999</name>
</gene>
<dbReference type="EMBL" id="SWLB01000018">
    <property type="protein sequence ID" value="KAF3326369.1"/>
    <property type="molecule type" value="Genomic_DNA"/>
</dbReference>
<dbReference type="Gene3D" id="1.25.40.10">
    <property type="entry name" value="Tetratricopeptide repeat domain"/>
    <property type="match status" value="8"/>
</dbReference>
<feature type="repeat" description="PPR" evidence="4">
    <location>
        <begin position="1131"/>
        <end position="1165"/>
    </location>
</feature>
<protein>
    <submittedName>
        <fullName evidence="5">Pentatricopeptide repeat-containing protein</fullName>
    </submittedName>
</protein>
<dbReference type="Pfam" id="PF13812">
    <property type="entry name" value="PPR_3"/>
    <property type="match status" value="1"/>
</dbReference>
<evidence type="ECO:0000256" key="1">
    <source>
        <dbReference type="ARBA" id="ARBA00007626"/>
    </source>
</evidence>
<feature type="repeat" description="PPR" evidence="4">
    <location>
        <begin position="1096"/>
        <end position="1130"/>
    </location>
</feature>
<dbReference type="PANTHER" id="PTHR47939:SF6">
    <property type="entry name" value="OS03G0168400 PROTEIN"/>
    <property type="match status" value="1"/>
</dbReference>
<dbReference type="Pfam" id="PF01535">
    <property type="entry name" value="PPR"/>
    <property type="match status" value="2"/>
</dbReference>
<dbReference type="InterPro" id="IPR050667">
    <property type="entry name" value="PPR-containing_protein"/>
</dbReference>
<keyword evidence="3" id="KW-0809">Transit peptide</keyword>
<reference evidence="5" key="1">
    <citation type="submission" date="2020-01" db="EMBL/GenBank/DDBJ databases">
        <title>Genome sequence of Kobresia littledalei, the first chromosome-level genome in the family Cyperaceae.</title>
        <authorList>
            <person name="Qu G."/>
        </authorList>
    </citation>
    <scope>NUCLEOTIDE SEQUENCE</scope>
    <source>
        <strain evidence="5">C.B.Clarke</strain>
        <tissue evidence="5">Leaf</tissue>
    </source>
</reference>
<name>A0A833VJX1_9POAL</name>
<dbReference type="InterPro" id="IPR011990">
    <property type="entry name" value="TPR-like_helical_dom_sf"/>
</dbReference>
<dbReference type="Pfam" id="PF13041">
    <property type="entry name" value="PPR_2"/>
    <property type="match status" value="1"/>
</dbReference>
<organism evidence="5 6">
    <name type="scientific">Carex littledalei</name>
    <dbReference type="NCBI Taxonomy" id="544730"/>
    <lineage>
        <taxon>Eukaryota</taxon>
        <taxon>Viridiplantae</taxon>
        <taxon>Streptophyta</taxon>
        <taxon>Embryophyta</taxon>
        <taxon>Tracheophyta</taxon>
        <taxon>Spermatophyta</taxon>
        <taxon>Magnoliopsida</taxon>
        <taxon>Liliopsida</taxon>
        <taxon>Poales</taxon>
        <taxon>Cyperaceae</taxon>
        <taxon>Cyperoideae</taxon>
        <taxon>Cariceae</taxon>
        <taxon>Carex</taxon>
        <taxon>Carex subgen. Euthyceras</taxon>
    </lineage>
</organism>
<feature type="repeat" description="PPR" evidence="4">
    <location>
        <begin position="962"/>
        <end position="996"/>
    </location>
</feature>
<proteinExistence type="inferred from homology"/>
<evidence type="ECO:0000313" key="6">
    <source>
        <dbReference type="Proteomes" id="UP000623129"/>
    </source>
</evidence>
<dbReference type="PANTHER" id="PTHR47939">
    <property type="entry name" value="MEMBRANE-ASSOCIATED SALT-INDUCIBLE PROTEIN-LIKE"/>
    <property type="match status" value="1"/>
</dbReference>
<comment type="similarity">
    <text evidence="1">Belongs to the PPR family. P subfamily.</text>
</comment>
<dbReference type="NCBIfam" id="TIGR00756">
    <property type="entry name" value="PPR"/>
    <property type="match status" value="3"/>
</dbReference>
<dbReference type="AlphaFoldDB" id="A0A833VJX1"/>
<feature type="repeat" description="PPR" evidence="4">
    <location>
        <begin position="414"/>
        <end position="448"/>
    </location>
</feature>
<dbReference type="PROSITE" id="PS51375">
    <property type="entry name" value="PPR"/>
    <property type="match status" value="6"/>
</dbReference>
<keyword evidence="2" id="KW-0677">Repeat</keyword>
<evidence type="ECO:0000256" key="2">
    <source>
        <dbReference type="ARBA" id="ARBA00022737"/>
    </source>
</evidence>
<dbReference type="InterPro" id="IPR002885">
    <property type="entry name" value="PPR_rpt"/>
</dbReference>
<sequence>MGNKFRSIFSLTRSLQCTSPLLYHHFPPTLHTLLFNFFPLCPFLSFSTSSKAISHSEPNSETPFSFYEISPPPAHTTVAQFAISKFSHIWEKKADTFPYGAPLQLVIKLGLDLSPETLRRFLRASELKPENFLEILLGFGDDVNLREVTYLWKLFRWCELQRGDFHHLSRSYEIMVSLLASAQMLDEAKSLLSSMVRNNMVLSDYGALFSGIIQAYAEASKVNDSLSLFDQARDMGLVLSGSCYHSLLNSLIKIPDADLVVRVYRDMINAGLGSYSEKPVLEFVVTRVANNGKLSEAVRLIRLLKQFGIKPSQEAISEIAEGFCRKKDFGDMMNFLREQSAIPKSENCSKMVNSLCTNLGSKKAWIFVQRMEKMGFKPDAATFGNLICQSCRGGNVRDAFIYLSECFSRKIMPRVYFYNSIIGGIFRKGMYRHVSYVYDDMLEKGLKPDLYTFRILVAGYCKYRKLDEVEKVIDEVNNSSIISVQRGGCFFSKAMSILGLGHLGVKLKRDNSVGFQKAEYFDNLGNGLYLDMDIDEFECSLDEVLNLAMVPNFDSVVISELKRGNVRNALETRHEAVQLGKDLSLEAYEELLRCLLANVQYLKDAVRIIDEMPESIDNVDSRILNSAVRIFSENKMAAKACLLLERLISHDMLVERGSYSSLLFCFCEERDIHGFKKSWELAKRGNWSPDKKELEAIFCFLLNFGTISETLELLDSIERYHRRSLDDVYKVLVKLLSSTGYTDFACAIVEAILNNGLFLDSSSILYLIKGFIKERKSAEALGLYKIWIERNSTLDAGTFQLVWPLILKFGCVDSVFCLIQPSEKTLPNSILDLCLREMRKEENSIFQGTTLKNLRFDESCLNALLQGSCRENNFKNTLEILCYMLRKGACISISGYRALTSRMCATQNFEKALKLSNIIQGENKPSEIICKNILISRLFSLGSESLVDRVLTEMQHRSIDPDNVTYDFLLYGYHKCGNMGKSVEAFDASISKGFEPSNRSLRIIMSHFCTMSSLDKAIELFNLTTLKKWKCGSSIVNTLGLCLISSGQCLEAKHICDKAPENLYFDPLIRQFCRKGEITTAISLANKMLKGGNVPCEITYSGIINLLCRCRDIDAALNFVTEMELQQLRPSKKSSETLIRALCDLGRLPDAKSVLEVMVRVGAVPSYEIYNHVLEKYHEVKNLEIAAEITREMQKAGHKPKFEMQWSIISELRSSGDKSGRDCKPILPRALSLKGGAQLKKLKG</sequence>
<dbReference type="OrthoDB" id="773543at2759"/>
<evidence type="ECO:0000313" key="5">
    <source>
        <dbReference type="EMBL" id="KAF3326369.1"/>
    </source>
</evidence>
<dbReference type="Proteomes" id="UP000623129">
    <property type="component" value="Unassembled WGS sequence"/>
</dbReference>
<feature type="repeat" description="PPR" evidence="4">
    <location>
        <begin position="449"/>
        <end position="483"/>
    </location>
</feature>
<evidence type="ECO:0000256" key="4">
    <source>
        <dbReference type="PROSITE-ProRule" id="PRU00708"/>
    </source>
</evidence>
<keyword evidence="6" id="KW-1185">Reference proteome</keyword>
<feature type="repeat" description="PPR" evidence="4">
    <location>
        <begin position="1166"/>
        <end position="1200"/>
    </location>
</feature>
<accession>A0A833VJX1</accession>
<comment type="caution">
    <text evidence="5">The sequence shown here is derived from an EMBL/GenBank/DDBJ whole genome shotgun (WGS) entry which is preliminary data.</text>
</comment>
<evidence type="ECO:0000256" key="3">
    <source>
        <dbReference type="ARBA" id="ARBA00022946"/>
    </source>
</evidence>